<gene>
    <name evidence="13" type="primary">LOC105422671</name>
</gene>
<evidence type="ECO:0000256" key="4">
    <source>
        <dbReference type="ARBA" id="ARBA00022989"/>
    </source>
</evidence>
<keyword evidence="4 10" id="KW-1133">Transmembrane helix</keyword>
<feature type="domain" description="G-protein coupled receptors family 1 profile" evidence="11">
    <location>
        <begin position="1"/>
        <end position="219"/>
    </location>
</feature>
<evidence type="ECO:0000256" key="7">
    <source>
        <dbReference type="ARBA" id="ARBA00023170"/>
    </source>
</evidence>
<keyword evidence="12" id="KW-1185">Reference proteome</keyword>
<dbReference type="SUPFAM" id="SSF81321">
    <property type="entry name" value="Family A G protein-coupled receptor-like"/>
    <property type="match status" value="1"/>
</dbReference>
<dbReference type="PANTHER" id="PTHR24243">
    <property type="entry name" value="G-PROTEIN COUPLED RECEPTOR"/>
    <property type="match status" value="1"/>
</dbReference>
<dbReference type="PRINTS" id="PR00237">
    <property type="entry name" value="GPCRRHODOPSN"/>
</dbReference>
<dbReference type="PROSITE" id="PS50262">
    <property type="entry name" value="G_PROTEIN_RECEP_F1_2"/>
    <property type="match status" value="1"/>
</dbReference>
<dbReference type="Gene3D" id="1.20.1070.10">
    <property type="entry name" value="Rhodopsin 7-helix transmembrane proteins"/>
    <property type="match status" value="1"/>
</dbReference>
<dbReference type="InterPro" id="IPR017452">
    <property type="entry name" value="GPCR_Rhodpsn_7TM"/>
</dbReference>
<dbReference type="KEGG" id="pbar:105422671"/>
<dbReference type="OrthoDB" id="5950040at2759"/>
<dbReference type="GO" id="GO:0005886">
    <property type="term" value="C:plasma membrane"/>
    <property type="evidence" value="ECO:0007669"/>
    <property type="project" value="TreeGrafter"/>
</dbReference>
<evidence type="ECO:0000256" key="3">
    <source>
        <dbReference type="ARBA" id="ARBA00022692"/>
    </source>
</evidence>
<dbReference type="Pfam" id="PF00001">
    <property type="entry name" value="7tm_1"/>
    <property type="match status" value="1"/>
</dbReference>
<comment type="similarity">
    <text evidence="2 9">Belongs to the G-protein coupled receptor 1 family.</text>
</comment>
<evidence type="ECO:0000313" key="13">
    <source>
        <dbReference type="RefSeq" id="XP_011630454.2"/>
    </source>
</evidence>
<evidence type="ECO:0000256" key="6">
    <source>
        <dbReference type="ARBA" id="ARBA00023136"/>
    </source>
</evidence>
<keyword evidence="6 10" id="KW-0472">Membrane</keyword>
<sequence>MTTCNQDLACRGNAMFHCSLLVNMYSAYIYVLFSLAVSDLLLLVSGLPAEMYMVWCKYPYIFGEGFCVLRGLASEMSTNASVLTIAAFTVERYVAICHPFLSQTLSNLSRAIKLILGIWLVALLFALPQALQFGVVRHNDHPDMVMCTVKRIIINHSFEASTFLFFVIPMCLITFLYVLIGLKLRKSNMTVPGRSESRNCRHYPGRSSRRVLKMLVATR</sequence>
<evidence type="ECO:0000313" key="12">
    <source>
        <dbReference type="Proteomes" id="UP000504615"/>
    </source>
</evidence>
<dbReference type="AlphaFoldDB" id="A0A6I9VX44"/>
<evidence type="ECO:0000259" key="11">
    <source>
        <dbReference type="PROSITE" id="PS50262"/>
    </source>
</evidence>
<feature type="transmembrane region" description="Helical" evidence="10">
    <location>
        <begin position="163"/>
        <end position="182"/>
    </location>
</feature>
<keyword evidence="3 9" id="KW-0812">Transmembrane</keyword>
<evidence type="ECO:0000256" key="1">
    <source>
        <dbReference type="ARBA" id="ARBA00004141"/>
    </source>
</evidence>
<protein>
    <submittedName>
        <fullName evidence="13">Pyrokinin-1 receptor-like</fullName>
    </submittedName>
</protein>
<accession>A0A6I9VX44</accession>
<dbReference type="Proteomes" id="UP000504615">
    <property type="component" value="Unplaced"/>
</dbReference>
<proteinExistence type="inferred from homology"/>
<evidence type="ECO:0000256" key="2">
    <source>
        <dbReference type="ARBA" id="ARBA00010663"/>
    </source>
</evidence>
<feature type="transmembrane region" description="Helical" evidence="10">
    <location>
        <begin position="27"/>
        <end position="47"/>
    </location>
</feature>
<dbReference type="RefSeq" id="XP_011630454.2">
    <property type="nucleotide sequence ID" value="XM_011632152.2"/>
</dbReference>
<evidence type="ECO:0000256" key="9">
    <source>
        <dbReference type="RuleBase" id="RU000688"/>
    </source>
</evidence>
<organism evidence="12 13">
    <name type="scientific">Pogonomyrmex barbatus</name>
    <name type="common">red harvester ant</name>
    <dbReference type="NCBI Taxonomy" id="144034"/>
    <lineage>
        <taxon>Eukaryota</taxon>
        <taxon>Metazoa</taxon>
        <taxon>Ecdysozoa</taxon>
        <taxon>Arthropoda</taxon>
        <taxon>Hexapoda</taxon>
        <taxon>Insecta</taxon>
        <taxon>Pterygota</taxon>
        <taxon>Neoptera</taxon>
        <taxon>Endopterygota</taxon>
        <taxon>Hymenoptera</taxon>
        <taxon>Apocrita</taxon>
        <taxon>Aculeata</taxon>
        <taxon>Formicoidea</taxon>
        <taxon>Formicidae</taxon>
        <taxon>Myrmicinae</taxon>
        <taxon>Pogonomyrmex</taxon>
    </lineage>
</organism>
<keyword evidence="5 9" id="KW-0297">G-protein coupled receptor</keyword>
<reference evidence="13" key="1">
    <citation type="submission" date="2025-08" db="UniProtKB">
        <authorList>
            <consortium name="RefSeq"/>
        </authorList>
    </citation>
    <scope>IDENTIFICATION</scope>
</reference>
<dbReference type="PROSITE" id="PS00237">
    <property type="entry name" value="G_PROTEIN_RECEP_F1_1"/>
    <property type="match status" value="1"/>
</dbReference>
<dbReference type="GO" id="GO:0008188">
    <property type="term" value="F:neuropeptide receptor activity"/>
    <property type="evidence" value="ECO:0007669"/>
    <property type="project" value="TreeGrafter"/>
</dbReference>
<evidence type="ECO:0000256" key="5">
    <source>
        <dbReference type="ARBA" id="ARBA00023040"/>
    </source>
</evidence>
<feature type="transmembrane region" description="Helical" evidence="10">
    <location>
        <begin position="111"/>
        <end position="131"/>
    </location>
</feature>
<keyword evidence="7 9" id="KW-0675">Receptor</keyword>
<dbReference type="PANTHER" id="PTHR24243:SF208">
    <property type="entry name" value="PYROKININ-1 RECEPTOR"/>
    <property type="match status" value="1"/>
</dbReference>
<evidence type="ECO:0000256" key="10">
    <source>
        <dbReference type="SAM" id="Phobius"/>
    </source>
</evidence>
<name>A0A6I9VX44_9HYME</name>
<dbReference type="GeneID" id="105422671"/>
<keyword evidence="8 9" id="KW-0807">Transducer</keyword>
<evidence type="ECO:0000256" key="8">
    <source>
        <dbReference type="ARBA" id="ARBA00023224"/>
    </source>
</evidence>
<dbReference type="InterPro" id="IPR000276">
    <property type="entry name" value="GPCR_Rhodpsn"/>
</dbReference>
<comment type="subcellular location">
    <subcellularLocation>
        <location evidence="1">Membrane</location>
        <topology evidence="1">Multi-pass membrane protein</topology>
    </subcellularLocation>
</comment>